<proteinExistence type="inferred from homology"/>
<comment type="caution">
    <text evidence="10">Lacks conserved residue(s) required for the propagation of feature annotation.</text>
</comment>
<dbReference type="Proteomes" id="UP000005203">
    <property type="component" value="Linkage group LG12"/>
</dbReference>
<dbReference type="PANTHER" id="PTHR21137:SF35">
    <property type="entry name" value="ODORANT RECEPTOR 19A-RELATED"/>
    <property type="match status" value="1"/>
</dbReference>
<dbReference type="Pfam" id="PF02949">
    <property type="entry name" value="7tm_6"/>
    <property type="match status" value="1"/>
</dbReference>
<keyword evidence="6 10" id="KW-1133">Transmembrane helix</keyword>
<feature type="transmembrane region" description="Helical" evidence="10">
    <location>
        <begin position="173"/>
        <end position="192"/>
    </location>
</feature>
<feature type="transmembrane region" description="Helical" evidence="10">
    <location>
        <begin position="266"/>
        <end position="284"/>
    </location>
</feature>
<dbReference type="GO" id="GO:0004984">
    <property type="term" value="F:olfactory receptor activity"/>
    <property type="evidence" value="ECO:0007669"/>
    <property type="project" value="InterPro"/>
</dbReference>
<evidence type="ECO:0000256" key="7">
    <source>
        <dbReference type="ARBA" id="ARBA00023136"/>
    </source>
</evidence>
<keyword evidence="4 10" id="KW-0812">Transmembrane</keyword>
<dbReference type="InterPro" id="IPR004117">
    <property type="entry name" value="7tm6_olfct_rcpt"/>
</dbReference>
<dbReference type="RefSeq" id="XP_006562272.1">
    <property type="nucleotide sequence ID" value="XM_006562209.3"/>
</dbReference>
<evidence type="ECO:0000256" key="2">
    <source>
        <dbReference type="ARBA" id="ARBA00022475"/>
    </source>
</evidence>
<keyword evidence="12" id="KW-1185">Reference proteome</keyword>
<evidence type="ECO:0000256" key="9">
    <source>
        <dbReference type="ARBA" id="ARBA00023224"/>
    </source>
</evidence>
<organism evidence="11">
    <name type="scientific">Apis mellifera</name>
    <name type="common">Honeybee</name>
    <dbReference type="NCBI Taxonomy" id="7460"/>
    <lineage>
        <taxon>Eukaryota</taxon>
        <taxon>Metazoa</taxon>
        <taxon>Ecdysozoa</taxon>
        <taxon>Arthropoda</taxon>
        <taxon>Hexapoda</taxon>
        <taxon>Insecta</taxon>
        <taxon>Pterygota</taxon>
        <taxon>Neoptera</taxon>
        <taxon>Endopterygota</taxon>
        <taxon>Hymenoptera</taxon>
        <taxon>Apocrita</taxon>
        <taxon>Aculeata</taxon>
        <taxon>Apoidea</taxon>
        <taxon>Anthophila</taxon>
        <taxon>Apidae</taxon>
        <taxon>Apis</taxon>
    </lineage>
</organism>
<evidence type="ECO:0000256" key="6">
    <source>
        <dbReference type="ARBA" id="ARBA00022989"/>
    </source>
</evidence>
<reference evidence="11" key="1">
    <citation type="submission" date="2021-01" db="UniProtKB">
        <authorList>
            <consortium name="EnsemblMetazoa"/>
        </authorList>
    </citation>
    <scope>IDENTIFICATION</scope>
    <source>
        <strain evidence="11">DH4</strain>
    </source>
</reference>
<comment type="similarity">
    <text evidence="10">Belongs to the insect chemoreceptor superfamily. Heteromeric odorant receptor channel (TC 1.A.69) family.</text>
</comment>
<dbReference type="GO" id="GO:0005549">
    <property type="term" value="F:odorant binding"/>
    <property type="evidence" value="ECO:0007669"/>
    <property type="project" value="InterPro"/>
</dbReference>
<dbReference type="KEGG" id="ame:102653810"/>
<evidence type="ECO:0000313" key="13">
    <source>
        <dbReference type="RefSeq" id="XP_006562272.1"/>
    </source>
</evidence>
<protein>
    <recommendedName>
        <fullName evidence="10">Odorant receptor</fullName>
    </recommendedName>
</protein>
<keyword evidence="3 10" id="KW-0716">Sensory transduction</keyword>
<keyword evidence="7 10" id="KW-0472">Membrane</keyword>
<evidence type="ECO:0000256" key="3">
    <source>
        <dbReference type="ARBA" id="ARBA00022606"/>
    </source>
</evidence>
<evidence type="ECO:0000256" key="1">
    <source>
        <dbReference type="ARBA" id="ARBA00004651"/>
    </source>
</evidence>
<dbReference type="OrthoDB" id="7615553at2759"/>
<feature type="transmembrane region" description="Helical" evidence="10">
    <location>
        <begin position="118"/>
        <end position="138"/>
    </location>
</feature>
<evidence type="ECO:0000256" key="4">
    <source>
        <dbReference type="ARBA" id="ARBA00022692"/>
    </source>
</evidence>
<feature type="transmembrane region" description="Helical" evidence="10">
    <location>
        <begin position="34"/>
        <end position="57"/>
    </location>
</feature>
<gene>
    <name evidence="11" type="primary">102653810</name>
    <name evidence="13" type="synonym">LOC102653810</name>
</gene>
<feature type="transmembrane region" description="Helical" evidence="10">
    <location>
        <begin position="63"/>
        <end position="82"/>
    </location>
</feature>
<evidence type="ECO:0000313" key="11">
    <source>
        <dbReference type="EnsemblMetazoa" id="XP_006562272"/>
    </source>
</evidence>
<dbReference type="OMA" id="THEEEMI"/>
<dbReference type="GeneID" id="102653810"/>
<keyword evidence="2" id="KW-1003">Cell membrane</keyword>
<dbReference type="AlphaFoldDB" id="A0A7M7GWV3"/>
<keyword evidence="9 10" id="KW-0807">Transducer</keyword>
<comment type="subcellular location">
    <subcellularLocation>
        <location evidence="1 10">Cell membrane</location>
        <topology evidence="1 10">Multi-pass membrane protein</topology>
    </subcellularLocation>
</comment>
<dbReference type="GO" id="GO:0005886">
    <property type="term" value="C:plasma membrane"/>
    <property type="evidence" value="ECO:0007669"/>
    <property type="project" value="UniProtKB-SubCell"/>
</dbReference>
<reference evidence="13" key="2">
    <citation type="submission" date="2025-04" db="UniProtKB">
        <authorList>
            <consortium name="RefSeq"/>
        </authorList>
    </citation>
    <scope>IDENTIFICATION</scope>
    <source>
        <strain evidence="13">DH4</strain>
        <tissue evidence="13">Whole body</tissue>
    </source>
</reference>
<dbReference type="EnsemblMetazoa" id="XM_006562209">
    <property type="protein sequence ID" value="XP_006562272"/>
    <property type="gene ID" value="LOC102653810"/>
</dbReference>
<sequence length="377" mass="44306">MDVRLEERYLKINKIYSIIVGMWPNQKRKTIPRIFVELIAILAHLTQGGNMVLFFSLTLAMDQIPFLIAAILLMIKYNNFIINEQKFKELFVSILNDWQKKKTHEEEMILEKYADKSLFFILIYVVNAYFCTVLFLILPLTPILLDIFIPLNESRPRVQMYPAYYYIENEADYYYPILIFSIVSLLTAMCVYIATDTTLVYVVQHACGLLTLAGYRFRNSLNDLYSMRKDSKMDEKIYRRMCYAIKTHKRALAYLTKIEDFYSMNIFAQVGASILCLTVTLMKIATIKWSMETNQYYGFVIAQVVHIFFLTAQGQFVIDSHDNVYRDMYEPYWYNVQYKIQAMFVLILRRNLNPPLLTAGGLMQLNLNTFAQDNAEI</sequence>
<evidence type="ECO:0000256" key="10">
    <source>
        <dbReference type="RuleBase" id="RU351113"/>
    </source>
</evidence>
<evidence type="ECO:0000256" key="5">
    <source>
        <dbReference type="ARBA" id="ARBA00022725"/>
    </source>
</evidence>
<keyword evidence="8 10" id="KW-0675">Receptor</keyword>
<accession>A0A8B6YWS0</accession>
<accession>A0A7M7GWV3</accession>
<feature type="transmembrane region" description="Helical" evidence="10">
    <location>
        <begin position="296"/>
        <end position="318"/>
    </location>
</feature>
<keyword evidence="5 10" id="KW-0552">Olfaction</keyword>
<name>A0A7M7GWV3_APIME</name>
<dbReference type="PANTHER" id="PTHR21137">
    <property type="entry name" value="ODORANT RECEPTOR"/>
    <property type="match status" value="1"/>
</dbReference>
<evidence type="ECO:0000313" key="12">
    <source>
        <dbReference type="Proteomes" id="UP000005203"/>
    </source>
</evidence>
<dbReference type="GO" id="GO:0007165">
    <property type="term" value="P:signal transduction"/>
    <property type="evidence" value="ECO:0007669"/>
    <property type="project" value="UniProtKB-KW"/>
</dbReference>
<evidence type="ECO:0000256" key="8">
    <source>
        <dbReference type="ARBA" id="ARBA00023170"/>
    </source>
</evidence>